<evidence type="ECO:0000256" key="2">
    <source>
        <dbReference type="ARBA" id="ARBA00004824"/>
    </source>
</evidence>
<evidence type="ECO:0000256" key="1">
    <source>
        <dbReference type="ARBA" id="ARBA00001933"/>
    </source>
</evidence>
<dbReference type="PANTHER" id="PTHR42743:SF11">
    <property type="entry name" value="AMINODEOXYCHORISMATE LYASE"/>
    <property type="match status" value="1"/>
</dbReference>
<name>A0A4R2G4U3_9BACT</name>
<dbReference type="InterPro" id="IPR001544">
    <property type="entry name" value="Aminotrans_IV"/>
</dbReference>
<keyword evidence="13" id="KW-0808">Transferase</keyword>
<dbReference type="InterPro" id="IPR036038">
    <property type="entry name" value="Aminotransferase-like"/>
</dbReference>
<evidence type="ECO:0000256" key="5">
    <source>
        <dbReference type="ARBA" id="ARBA00009320"/>
    </source>
</evidence>
<dbReference type="InterPro" id="IPR043131">
    <property type="entry name" value="BCAT-like_N"/>
</dbReference>
<reference evidence="13 14" key="1">
    <citation type="submission" date="2019-03" db="EMBL/GenBank/DDBJ databases">
        <title>Genomic Encyclopedia of Type Strains, Phase IV (KMG-IV): sequencing the most valuable type-strain genomes for metagenomic binning, comparative biology and taxonomic classification.</title>
        <authorList>
            <person name="Goeker M."/>
        </authorList>
    </citation>
    <scope>NUCLEOTIDE SEQUENCE [LARGE SCALE GENOMIC DNA]</scope>
    <source>
        <strain evidence="13 14">DSM 24179</strain>
    </source>
</reference>
<keyword evidence="14" id="KW-1185">Reference proteome</keyword>
<dbReference type="InterPro" id="IPR043132">
    <property type="entry name" value="BCAT-like_C"/>
</dbReference>
<dbReference type="EC" id="2.6.1.42" evidence="6"/>
<evidence type="ECO:0000256" key="10">
    <source>
        <dbReference type="ARBA" id="ARBA00049229"/>
    </source>
</evidence>
<dbReference type="CDD" id="cd00449">
    <property type="entry name" value="PLPDE_IV"/>
    <property type="match status" value="1"/>
</dbReference>
<dbReference type="GO" id="GO:0005829">
    <property type="term" value="C:cytosol"/>
    <property type="evidence" value="ECO:0007669"/>
    <property type="project" value="TreeGrafter"/>
</dbReference>
<evidence type="ECO:0000256" key="11">
    <source>
        <dbReference type="RuleBase" id="RU004106"/>
    </source>
</evidence>
<sequence length="270" mass="30905">MSFAKYYIENGHLKSGNCKSQNKECLVIYDVLRIEKGYPLFIKDHLNRLYEGIEKSGHQLSVNAEELAQKIKQLITAEKRTEGNIKIECSFLHHEIIECHYAIYFIPHFYPAPNLYQSGVECTILNESRSNPSIKVANTPVRLLSNQILEKTKVFETILAKDNIITEGSRSNIFFFKNDQLITAPETMVLAGVMRKKVIETALKLNIQIKYIAINKNDLPLMDAAFLSGTSLRILPVRKIDEHIYSLPHSLITELTEGLYRFFIDRGLGK</sequence>
<evidence type="ECO:0000256" key="8">
    <source>
        <dbReference type="ARBA" id="ARBA00048212"/>
    </source>
</evidence>
<dbReference type="RefSeq" id="WP_132435574.1">
    <property type="nucleotide sequence ID" value="NZ_SLWK01000023.1"/>
</dbReference>
<evidence type="ECO:0000256" key="12">
    <source>
        <dbReference type="RuleBase" id="RU004516"/>
    </source>
</evidence>
<comment type="pathway">
    <text evidence="4">Amino-acid biosynthesis; L-leucine biosynthesis; L-leucine from 3-methyl-2-oxobutanoate: step 4/4.</text>
</comment>
<comment type="similarity">
    <text evidence="5 11">Belongs to the class-IV pyridoxal-phosphate-dependent aminotransferase family.</text>
</comment>
<dbReference type="PANTHER" id="PTHR42743">
    <property type="entry name" value="AMINO-ACID AMINOTRANSFERASE"/>
    <property type="match status" value="1"/>
</dbReference>
<evidence type="ECO:0000313" key="13">
    <source>
        <dbReference type="EMBL" id="TCO02708.1"/>
    </source>
</evidence>
<comment type="catalytic activity">
    <reaction evidence="8">
        <text>L-valine + 2-oxoglutarate = 3-methyl-2-oxobutanoate + L-glutamate</text>
        <dbReference type="Rhea" id="RHEA:24813"/>
        <dbReference type="ChEBI" id="CHEBI:11851"/>
        <dbReference type="ChEBI" id="CHEBI:16810"/>
        <dbReference type="ChEBI" id="CHEBI:29985"/>
        <dbReference type="ChEBI" id="CHEBI:57762"/>
        <dbReference type="EC" id="2.6.1.42"/>
    </reaction>
</comment>
<dbReference type="OrthoDB" id="9805628at2"/>
<keyword evidence="7 12" id="KW-0663">Pyridoxal phosphate</keyword>
<protein>
    <recommendedName>
        <fullName evidence="6">branched-chain-amino-acid transaminase</fullName>
        <ecNumber evidence="6">2.6.1.42</ecNumber>
    </recommendedName>
</protein>
<proteinExistence type="inferred from homology"/>
<comment type="catalytic activity">
    <reaction evidence="9">
        <text>L-isoleucine + 2-oxoglutarate = (S)-3-methyl-2-oxopentanoate + L-glutamate</text>
        <dbReference type="Rhea" id="RHEA:24801"/>
        <dbReference type="ChEBI" id="CHEBI:16810"/>
        <dbReference type="ChEBI" id="CHEBI:29985"/>
        <dbReference type="ChEBI" id="CHEBI:35146"/>
        <dbReference type="ChEBI" id="CHEBI:58045"/>
        <dbReference type="EC" id="2.6.1.42"/>
    </reaction>
</comment>
<dbReference type="GO" id="GO:0046394">
    <property type="term" value="P:carboxylic acid biosynthetic process"/>
    <property type="evidence" value="ECO:0007669"/>
    <property type="project" value="UniProtKB-ARBA"/>
</dbReference>
<dbReference type="Proteomes" id="UP000295221">
    <property type="component" value="Unassembled WGS sequence"/>
</dbReference>
<dbReference type="PROSITE" id="PS00770">
    <property type="entry name" value="AA_TRANSFER_CLASS_4"/>
    <property type="match status" value="1"/>
</dbReference>
<dbReference type="EMBL" id="SLWK01000023">
    <property type="protein sequence ID" value="TCO02708.1"/>
    <property type="molecule type" value="Genomic_DNA"/>
</dbReference>
<keyword evidence="13" id="KW-0032">Aminotransferase</keyword>
<comment type="caution">
    <text evidence="13">The sequence shown here is derived from an EMBL/GenBank/DDBJ whole genome shotgun (WGS) entry which is preliminary data.</text>
</comment>
<dbReference type="Gene3D" id="3.30.470.10">
    <property type="match status" value="1"/>
</dbReference>
<organism evidence="13 14">
    <name type="scientific">Natronoflexus pectinivorans</name>
    <dbReference type="NCBI Taxonomy" id="682526"/>
    <lineage>
        <taxon>Bacteria</taxon>
        <taxon>Pseudomonadati</taxon>
        <taxon>Bacteroidota</taxon>
        <taxon>Bacteroidia</taxon>
        <taxon>Marinilabiliales</taxon>
        <taxon>Marinilabiliaceae</taxon>
        <taxon>Natronoflexus</taxon>
    </lineage>
</organism>
<dbReference type="Pfam" id="PF01063">
    <property type="entry name" value="Aminotran_4"/>
    <property type="match status" value="1"/>
</dbReference>
<evidence type="ECO:0000313" key="14">
    <source>
        <dbReference type="Proteomes" id="UP000295221"/>
    </source>
</evidence>
<evidence type="ECO:0000256" key="9">
    <source>
        <dbReference type="ARBA" id="ARBA00048798"/>
    </source>
</evidence>
<evidence type="ECO:0000256" key="3">
    <source>
        <dbReference type="ARBA" id="ARBA00004931"/>
    </source>
</evidence>
<dbReference type="InterPro" id="IPR050571">
    <property type="entry name" value="Class-IV_PLP-Dep_Aminotrnsfr"/>
</dbReference>
<evidence type="ECO:0000256" key="7">
    <source>
        <dbReference type="ARBA" id="ARBA00022898"/>
    </source>
</evidence>
<comment type="pathway">
    <text evidence="2">Amino-acid biosynthesis; L-isoleucine biosynthesis; L-isoleucine from 2-oxobutanoate: step 4/4.</text>
</comment>
<dbReference type="InterPro" id="IPR018300">
    <property type="entry name" value="Aminotrans_IV_CS"/>
</dbReference>
<evidence type="ECO:0000256" key="4">
    <source>
        <dbReference type="ARBA" id="ARBA00005072"/>
    </source>
</evidence>
<comment type="pathway">
    <text evidence="3">Amino-acid biosynthesis; L-valine biosynthesis; L-valine from pyruvate: step 4/4.</text>
</comment>
<dbReference type="AlphaFoldDB" id="A0A4R2G4U3"/>
<dbReference type="GO" id="GO:0004084">
    <property type="term" value="F:branched-chain-amino-acid transaminase activity"/>
    <property type="evidence" value="ECO:0007669"/>
    <property type="project" value="UniProtKB-EC"/>
</dbReference>
<comment type="catalytic activity">
    <reaction evidence="10">
        <text>L-leucine + 2-oxoglutarate = 4-methyl-2-oxopentanoate + L-glutamate</text>
        <dbReference type="Rhea" id="RHEA:18321"/>
        <dbReference type="ChEBI" id="CHEBI:16810"/>
        <dbReference type="ChEBI" id="CHEBI:17865"/>
        <dbReference type="ChEBI" id="CHEBI:29985"/>
        <dbReference type="ChEBI" id="CHEBI:57427"/>
        <dbReference type="EC" id="2.6.1.42"/>
    </reaction>
</comment>
<accession>A0A4R2G4U3</accession>
<dbReference type="SUPFAM" id="SSF56752">
    <property type="entry name" value="D-aminoacid aminotransferase-like PLP-dependent enzymes"/>
    <property type="match status" value="1"/>
</dbReference>
<gene>
    <name evidence="13" type="ORF">EV194_1239</name>
</gene>
<dbReference type="Gene3D" id="3.20.10.10">
    <property type="entry name" value="D-amino Acid Aminotransferase, subunit A, domain 2"/>
    <property type="match status" value="1"/>
</dbReference>
<evidence type="ECO:0000256" key="6">
    <source>
        <dbReference type="ARBA" id="ARBA00013053"/>
    </source>
</evidence>
<comment type="cofactor">
    <cofactor evidence="1 12">
        <name>pyridoxal 5'-phosphate</name>
        <dbReference type="ChEBI" id="CHEBI:597326"/>
    </cofactor>
</comment>